<protein>
    <recommendedName>
        <fullName evidence="3">Baseplate wedge subunit</fullName>
    </recommendedName>
</protein>
<organism evidence="2">
    <name type="scientific">uncultured Caudovirales phage</name>
    <dbReference type="NCBI Taxonomy" id="2100421"/>
    <lineage>
        <taxon>Viruses</taxon>
        <taxon>Duplodnaviria</taxon>
        <taxon>Heunggongvirae</taxon>
        <taxon>Uroviricota</taxon>
        <taxon>Caudoviricetes</taxon>
        <taxon>Peduoviridae</taxon>
        <taxon>Maltschvirus</taxon>
        <taxon>Maltschvirus maltsch</taxon>
    </lineage>
</organism>
<evidence type="ECO:0000313" key="2">
    <source>
        <dbReference type="EMBL" id="CAB4158174.1"/>
    </source>
</evidence>
<dbReference type="Gene3D" id="3.10.450.40">
    <property type="match status" value="1"/>
</dbReference>
<dbReference type="EMBL" id="LR796484">
    <property type="protein sequence ID" value="CAB4148154.1"/>
    <property type="molecule type" value="Genomic_DNA"/>
</dbReference>
<evidence type="ECO:0008006" key="3">
    <source>
        <dbReference type="Google" id="ProtNLM"/>
    </source>
</evidence>
<accession>A0A6J5NSP4</accession>
<name>A0A6J5NSP4_9CAUD</name>
<dbReference type="SUPFAM" id="SSF160719">
    <property type="entry name" value="gpW/gp25-like"/>
    <property type="match status" value="1"/>
</dbReference>
<proteinExistence type="predicted"/>
<reference evidence="2" key="1">
    <citation type="submission" date="2020-04" db="EMBL/GenBank/DDBJ databases">
        <authorList>
            <person name="Chiriac C."/>
            <person name="Salcher M."/>
            <person name="Ghai R."/>
            <person name="Kavagutti S V."/>
        </authorList>
    </citation>
    <scope>NUCLEOTIDE SEQUENCE</scope>
</reference>
<dbReference type="EMBL" id="LR796666">
    <property type="protein sequence ID" value="CAB4158174.1"/>
    <property type="molecule type" value="Genomic_DNA"/>
</dbReference>
<evidence type="ECO:0000313" key="1">
    <source>
        <dbReference type="EMBL" id="CAB4148154.1"/>
    </source>
</evidence>
<gene>
    <name evidence="1" type="ORF">UFOVP429_125</name>
    <name evidence="2" type="ORF">UFOVP696_42</name>
</gene>
<sequence>MDGSPIMTERAISLPFSFDSSGSVSYSTDEKKILQDRVVLVVMTRINERVMRPTYGSEAANALFENSSSAGSLLKDTIATAFSNWLSDLILTDVAVSIDPIDGYVVAEIFYRYNPIENEQSVKIKTAILSRTGEVLLEVQD</sequence>